<feature type="transmembrane region" description="Helical" evidence="6">
    <location>
        <begin position="339"/>
        <end position="359"/>
    </location>
</feature>
<feature type="domain" description="Major facilitator superfamily (MFS) profile" evidence="7">
    <location>
        <begin position="79"/>
        <end position="563"/>
    </location>
</feature>
<dbReference type="OrthoDB" id="10021397at2759"/>
<feature type="transmembrane region" description="Helical" evidence="6">
    <location>
        <begin position="271"/>
        <end position="290"/>
    </location>
</feature>
<keyword evidence="5 6" id="KW-0472">Membrane</keyword>
<evidence type="ECO:0000313" key="8">
    <source>
        <dbReference type="EMBL" id="CAG8585069.1"/>
    </source>
</evidence>
<dbReference type="AlphaFoldDB" id="A0A9N9G8N8"/>
<feature type="transmembrane region" description="Helical" evidence="6">
    <location>
        <begin position="536"/>
        <end position="558"/>
    </location>
</feature>
<keyword evidence="4 6" id="KW-1133">Transmembrane helix</keyword>
<keyword evidence="2" id="KW-0813">Transport</keyword>
<evidence type="ECO:0000256" key="1">
    <source>
        <dbReference type="ARBA" id="ARBA00004127"/>
    </source>
</evidence>
<comment type="caution">
    <text evidence="8">The sequence shown here is derived from an EMBL/GenBank/DDBJ whole genome shotgun (WGS) entry which is preliminary data.</text>
</comment>
<dbReference type="GO" id="GO:0012505">
    <property type="term" value="C:endomembrane system"/>
    <property type="evidence" value="ECO:0007669"/>
    <property type="project" value="UniProtKB-SubCell"/>
</dbReference>
<feature type="transmembrane region" description="Helical" evidence="6">
    <location>
        <begin position="145"/>
        <end position="170"/>
    </location>
</feature>
<dbReference type="Proteomes" id="UP000789831">
    <property type="component" value="Unassembled WGS sequence"/>
</dbReference>
<evidence type="ECO:0000256" key="3">
    <source>
        <dbReference type="ARBA" id="ARBA00022692"/>
    </source>
</evidence>
<feature type="transmembrane region" description="Helical" evidence="6">
    <location>
        <begin position="405"/>
        <end position="424"/>
    </location>
</feature>
<keyword evidence="3 6" id="KW-0812">Transmembrane</keyword>
<proteinExistence type="predicted"/>
<evidence type="ECO:0000256" key="6">
    <source>
        <dbReference type="SAM" id="Phobius"/>
    </source>
</evidence>
<dbReference type="Gene3D" id="1.20.1720.10">
    <property type="entry name" value="Multidrug resistance protein D"/>
    <property type="match status" value="1"/>
</dbReference>
<dbReference type="Pfam" id="PF07690">
    <property type="entry name" value="MFS_1"/>
    <property type="match status" value="1"/>
</dbReference>
<evidence type="ECO:0000313" key="9">
    <source>
        <dbReference type="Proteomes" id="UP000789831"/>
    </source>
</evidence>
<sequence>MDQENRATGLIFRDEENFPTLSESTSNNVDNEEDNFLTLVVLPNSLELTQTSTTATQALVGNRNSSINNKLPLVKRIILFIALALAMFFAALDQTITIKAIPKIPSDVDSISPTLWIGTSYLFTFIATLSLYAKFSEIFGRKYTFIFVNSIFTIGSVLSGASQNLIMIIFGRSISGIGGGGIVCFTMMSVLDVVPESFGNIYHVIMSGIFVVATVSGPTIKGIFIVYASWRWVFFTNIPVSLFATIVVIIFTETTAIRGSRREKLIRIDYIGILLFSLSILANLLALDWAGDNEEWSSTFVILFLVAGLLLFFLFIFVEFRIAKEPLIPFKLFKTRNVLIINICNFIIGMAIFSLIHYIPIYLQIMDNMSVSKSGIQLWPLFIGLVLFSLVGGIVTILSYHFRPFITIGFAAIALAIDLIRRLNVSSEQRTKYGELLLAGAGIGASMQTAILLAQQSVKHENITSVTCLVITFQTIGSLFGIAISEAIYNTSLNGRLKNLLESTDVTIEAIEKSFDVIRTLNANLKIEVMDIYINAVHKVFCFAIVCAAVATVISLALKRVSLSRDDNSEVILRTQGMRQL</sequence>
<feature type="transmembrane region" description="Helical" evidence="6">
    <location>
        <begin position="176"/>
        <end position="194"/>
    </location>
</feature>
<protein>
    <submittedName>
        <fullName evidence="8">4210_t:CDS:1</fullName>
    </submittedName>
</protein>
<feature type="transmembrane region" description="Helical" evidence="6">
    <location>
        <begin position="466"/>
        <end position="489"/>
    </location>
</feature>
<dbReference type="PANTHER" id="PTHR23501">
    <property type="entry name" value="MAJOR FACILITATOR SUPERFAMILY"/>
    <property type="match status" value="1"/>
</dbReference>
<feature type="transmembrane region" description="Helical" evidence="6">
    <location>
        <begin position="379"/>
        <end position="398"/>
    </location>
</feature>
<gene>
    <name evidence="8" type="ORF">AGERDE_LOCUS8321</name>
</gene>
<feature type="transmembrane region" description="Helical" evidence="6">
    <location>
        <begin position="436"/>
        <end position="454"/>
    </location>
</feature>
<accession>A0A9N9G8N8</accession>
<comment type="subcellular location">
    <subcellularLocation>
        <location evidence="1">Endomembrane system</location>
        <topology evidence="1">Multi-pass membrane protein</topology>
    </subcellularLocation>
</comment>
<dbReference type="GO" id="GO:0005886">
    <property type="term" value="C:plasma membrane"/>
    <property type="evidence" value="ECO:0007669"/>
    <property type="project" value="TreeGrafter"/>
</dbReference>
<keyword evidence="9" id="KW-1185">Reference proteome</keyword>
<name>A0A9N9G8N8_9GLOM</name>
<dbReference type="Gene3D" id="1.20.1250.20">
    <property type="entry name" value="MFS general substrate transporter like domains"/>
    <property type="match status" value="1"/>
</dbReference>
<dbReference type="InterPro" id="IPR036259">
    <property type="entry name" value="MFS_trans_sf"/>
</dbReference>
<evidence type="ECO:0000259" key="7">
    <source>
        <dbReference type="PROSITE" id="PS50850"/>
    </source>
</evidence>
<dbReference type="InterPro" id="IPR020846">
    <property type="entry name" value="MFS_dom"/>
</dbReference>
<organism evidence="8 9">
    <name type="scientific">Ambispora gerdemannii</name>
    <dbReference type="NCBI Taxonomy" id="144530"/>
    <lineage>
        <taxon>Eukaryota</taxon>
        <taxon>Fungi</taxon>
        <taxon>Fungi incertae sedis</taxon>
        <taxon>Mucoromycota</taxon>
        <taxon>Glomeromycotina</taxon>
        <taxon>Glomeromycetes</taxon>
        <taxon>Archaeosporales</taxon>
        <taxon>Ambisporaceae</taxon>
        <taxon>Ambispora</taxon>
    </lineage>
</organism>
<dbReference type="PROSITE" id="PS50850">
    <property type="entry name" value="MFS"/>
    <property type="match status" value="1"/>
</dbReference>
<dbReference type="InterPro" id="IPR011701">
    <property type="entry name" value="MFS"/>
</dbReference>
<dbReference type="GO" id="GO:0022857">
    <property type="term" value="F:transmembrane transporter activity"/>
    <property type="evidence" value="ECO:0007669"/>
    <property type="project" value="InterPro"/>
</dbReference>
<feature type="transmembrane region" description="Helical" evidence="6">
    <location>
        <begin position="232"/>
        <end position="251"/>
    </location>
</feature>
<feature type="transmembrane region" description="Helical" evidence="6">
    <location>
        <begin position="201"/>
        <end position="226"/>
    </location>
</feature>
<evidence type="ECO:0000256" key="5">
    <source>
        <dbReference type="ARBA" id="ARBA00023136"/>
    </source>
</evidence>
<reference evidence="8" key="1">
    <citation type="submission" date="2021-06" db="EMBL/GenBank/DDBJ databases">
        <authorList>
            <person name="Kallberg Y."/>
            <person name="Tangrot J."/>
            <person name="Rosling A."/>
        </authorList>
    </citation>
    <scope>NUCLEOTIDE SEQUENCE</scope>
    <source>
        <strain evidence="8">MT106</strain>
    </source>
</reference>
<dbReference type="PANTHER" id="PTHR23501:SF191">
    <property type="entry name" value="VACUOLAR BASIC AMINO ACID TRANSPORTER 4"/>
    <property type="match status" value="1"/>
</dbReference>
<feature type="transmembrane region" description="Helical" evidence="6">
    <location>
        <begin position="111"/>
        <end position="133"/>
    </location>
</feature>
<dbReference type="SUPFAM" id="SSF103473">
    <property type="entry name" value="MFS general substrate transporter"/>
    <property type="match status" value="2"/>
</dbReference>
<evidence type="ECO:0000256" key="2">
    <source>
        <dbReference type="ARBA" id="ARBA00022448"/>
    </source>
</evidence>
<evidence type="ECO:0000256" key="4">
    <source>
        <dbReference type="ARBA" id="ARBA00022989"/>
    </source>
</evidence>
<dbReference type="EMBL" id="CAJVPL010001729">
    <property type="protein sequence ID" value="CAG8585069.1"/>
    <property type="molecule type" value="Genomic_DNA"/>
</dbReference>
<feature type="transmembrane region" description="Helical" evidence="6">
    <location>
        <begin position="296"/>
        <end position="318"/>
    </location>
</feature>
<feature type="transmembrane region" description="Helical" evidence="6">
    <location>
        <begin position="73"/>
        <end position="91"/>
    </location>
</feature>